<proteinExistence type="predicted"/>
<gene>
    <name evidence="1" type="primary">hcp</name>
    <name evidence="1" type="ORF">M8014_00600</name>
</gene>
<dbReference type="InterPro" id="IPR052947">
    <property type="entry name" value="T6SS_Hcp1_domain"/>
</dbReference>
<organism evidence="1 2">
    <name type="scientific">Silvania hatchlandensis</name>
    <dbReference type="NCBI Taxonomy" id="2926469"/>
    <lineage>
        <taxon>Bacteria</taxon>
        <taxon>Pseudomonadati</taxon>
        <taxon>Pseudomonadota</taxon>
        <taxon>Gammaproteobacteria</taxon>
        <taxon>Enterobacterales</taxon>
        <taxon>Enterobacteriaceae</taxon>
        <taxon>Silvania</taxon>
    </lineage>
</organism>
<dbReference type="PANTHER" id="PTHR34319:SF6">
    <property type="entry name" value="MAJOR EXPORTED PROTEIN"/>
    <property type="match status" value="1"/>
</dbReference>
<accession>A0A9J6PR53</accession>
<dbReference type="Proteomes" id="UP001063816">
    <property type="component" value="Unassembled WGS sequence"/>
</dbReference>
<dbReference type="RefSeq" id="WP_271280651.1">
    <property type="nucleotide sequence ID" value="NZ_JAMGZK010000032.1"/>
</dbReference>
<protein>
    <submittedName>
        <fullName evidence="1">Type VI secretion system tube protein Hcp</fullName>
    </submittedName>
</protein>
<dbReference type="NCBIfam" id="TIGR03344">
    <property type="entry name" value="VI_effect_Hcp1"/>
    <property type="match status" value="1"/>
</dbReference>
<evidence type="ECO:0000313" key="2">
    <source>
        <dbReference type="Proteomes" id="UP001063816"/>
    </source>
</evidence>
<dbReference type="PANTHER" id="PTHR34319">
    <property type="entry name" value="MAJOR EXPORTED PROTEIN"/>
    <property type="match status" value="1"/>
</dbReference>
<dbReference type="InterPro" id="IPR036624">
    <property type="entry name" value="Hcp1-lik_sf"/>
</dbReference>
<keyword evidence="2" id="KW-1185">Reference proteome</keyword>
<evidence type="ECO:0000313" key="1">
    <source>
        <dbReference type="EMBL" id="MCU6662855.1"/>
    </source>
</evidence>
<dbReference type="EMBL" id="JAMGZK010000032">
    <property type="protein sequence ID" value="MCU6662855.1"/>
    <property type="molecule type" value="Genomic_DNA"/>
</dbReference>
<reference evidence="1" key="1">
    <citation type="submission" date="2022-05" db="EMBL/GenBank/DDBJ databases">
        <title>Description of a novel species of Leclercia; Leclercia tamurae and the Proposal for a Novel Genus Silvania gen. nov. Containing Two Novel Species Silvania hatchlandensis sp. nov. and Silvania confinis sp. nov. Isolated from the Rhizosphere of Oak.</title>
        <authorList>
            <person name="Maddock D.W."/>
            <person name="Brady C.L."/>
            <person name="Denman S."/>
            <person name="Arnold D."/>
        </authorList>
    </citation>
    <scope>NUCLEOTIDE SEQUENCE</scope>
    <source>
        <strain evidence="1">H19S6</strain>
    </source>
</reference>
<comment type="caution">
    <text evidence="1">The sequence shown here is derived from an EMBL/GenBank/DDBJ whole genome shotgun (WGS) entry which is preliminary data.</text>
</comment>
<dbReference type="Gene3D" id="2.30.110.20">
    <property type="entry name" value="Hcp1-like"/>
    <property type="match status" value="1"/>
</dbReference>
<name>A0A9J6PR53_9ENTR</name>
<dbReference type="InterPro" id="IPR008514">
    <property type="entry name" value="T6SS_Hcp"/>
</dbReference>
<dbReference type="Pfam" id="PF05638">
    <property type="entry name" value="T6SS_HCP"/>
    <property type="match status" value="1"/>
</dbReference>
<dbReference type="SUPFAM" id="SSF141452">
    <property type="entry name" value="Hcp1-like"/>
    <property type="match status" value="1"/>
</dbReference>
<dbReference type="AlphaFoldDB" id="A0A9J6PR53"/>
<sequence length="165" mass="19241">MAIPVYLWLTDYAGIRIKGSVDIQGREGSIEIIELMHSVDLPTDNLTGKITGKRLHGDFALIKEIDSSSPYLYQGVSTGRTFKQAELKFYRINYNGQEEEYFRITMDNARVNGIEPITFDIKNPNYEKHDHLEAFYLAYEKITWRYLDGNIIHSDRWNTKQEDLL</sequence>